<name>A0A142JF22_9BURK</name>
<dbReference type="EMBL" id="CP014844">
    <property type="protein sequence ID" value="AMR76684.1"/>
    <property type="molecule type" value="Genomic_DNA"/>
</dbReference>
<keyword evidence="3" id="KW-1185">Reference proteome</keyword>
<proteinExistence type="predicted"/>
<dbReference type="STRING" id="1796606.A2G96_02405"/>
<feature type="domain" description="DUF6285" evidence="1">
    <location>
        <begin position="24"/>
        <end position="114"/>
    </location>
</feature>
<evidence type="ECO:0000313" key="2">
    <source>
        <dbReference type="EMBL" id="AMR76684.1"/>
    </source>
</evidence>
<dbReference type="InterPro" id="IPR046252">
    <property type="entry name" value="DUF6285"/>
</dbReference>
<organism evidence="2 3">
    <name type="scientific">Cupriavidus nantongensis</name>
    <dbReference type="NCBI Taxonomy" id="1796606"/>
    <lineage>
        <taxon>Bacteria</taxon>
        <taxon>Pseudomonadati</taxon>
        <taxon>Pseudomonadota</taxon>
        <taxon>Betaproteobacteria</taxon>
        <taxon>Burkholderiales</taxon>
        <taxon>Burkholderiaceae</taxon>
        <taxon>Cupriavidus</taxon>
    </lineage>
</organism>
<sequence>MPDTPHAAELIDAVTAFLRDTAIPGLSGRAAFDARVAANVLDIVARELRLAPAAQAAEHERLRVLLGADGTLAELNRRLCEGIASGRLDATTPGLADHLWAVTLAKLAVDQPGYSSYRQIVDPEETLP</sequence>
<dbReference type="AlphaFoldDB" id="A0A142JF22"/>
<evidence type="ECO:0000313" key="3">
    <source>
        <dbReference type="Proteomes" id="UP000075238"/>
    </source>
</evidence>
<dbReference type="OrthoDB" id="8854461at2"/>
<dbReference type="Pfam" id="PF19802">
    <property type="entry name" value="DUF6285"/>
    <property type="match status" value="1"/>
</dbReference>
<gene>
    <name evidence="2" type="ORF">A2G96_02405</name>
</gene>
<dbReference type="Proteomes" id="UP000075238">
    <property type="component" value="Chromosome 1"/>
</dbReference>
<accession>A0A142JF22</accession>
<protein>
    <recommendedName>
        <fullName evidence="1">DUF6285 domain-containing protein</fullName>
    </recommendedName>
</protein>
<dbReference type="RefSeq" id="WP_062796444.1">
    <property type="nucleotide sequence ID" value="NZ_CP014844.1"/>
</dbReference>
<reference evidence="2 3" key="1">
    <citation type="submission" date="2016-03" db="EMBL/GenBank/DDBJ databases">
        <title>Complete genome sequence of a novel chlorpyrifos degrading bacterium, Cupriavidus nantongensis sp. X1.</title>
        <authorList>
            <person name="Fang L."/>
        </authorList>
    </citation>
    <scope>NUCLEOTIDE SEQUENCE [LARGE SCALE GENOMIC DNA]</scope>
    <source>
        <strain evidence="2 3">X1</strain>
    </source>
</reference>
<evidence type="ECO:0000259" key="1">
    <source>
        <dbReference type="Pfam" id="PF19802"/>
    </source>
</evidence>
<dbReference type="KEGG" id="cnan:A2G96_02405"/>